<dbReference type="SUPFAM" id="SSF52540">
    <property type="entry name" value="P-loop containing nucleoside triphosphate hydrolases"/>
    <property type="match status" value="1"/>
</dbReference>
<proteinExistence type="inferred from homology"/>
<dbReference type="PANTHER" id="PTHR10695:SF46">
    <property type="entry name" value="BIFUNCTIONAL COENZYME A SYNTHASE-RELATED"/>
    <property type="match status" value="1"/>
</dbReference>
<accession>A0A378J5D5</accession>
<name>A0A378J5D5_9GAMM</name>
<evidence type="ECO:0000256" key="5">
    <source>
        <dbReference type="HAMAP-Rule" id="MF_00376"/>
    </source>
</evidence>
<evidence type="ECO:0000256" key="6">
    <source>
        <dbReference type="NCBIfam" id="TIGR00152"/>
    </source>
</evidence>
<dbReference type="RefSeq" id="WP_115221375.1">
    <property type="nucleotide sequence ID" value="NZ_CAXYJE010000003.1"/>
</dbReference>
<comment type="function">
    <text evidence="5">Catalyzes the phosphorylation of the 3'-hydroxyl group of dephosphocoenzyme A to form coenzyme A.</text>
</comment>
<dbReference type="PROSITE" id="PS51219">
    <property type="entry name" value="DPCK"/>
    <property type="match status" value="1"/>
</dbReference>
<dbReference type="OrthoDB" id="9812943at2"/>
<comment type="catalytic activity">
    <reaction evidence="5">
        <text>3'-dephospho-CoA + ATP = ADP + CoA + H(+)</text>
        <dbReference type="Rhea" id="RHEA:18245"/>
        <dbReference type="ChEBI" id="CHEBI:15378"/>
        <dbReference type="ChEBI" id="CHEBI:30616"/>
        <dbReference type="ChEBI" id="CHEBI:57287"/>
        <dbReference type="ChEBI" id="CHEBI:57328"/>
        <dbReference type="ChEBI" id="CHEBI:456216"/>
        <dbReference type="EC" id="2.7.1.24"/>
    </reaction>
</comment>
<comment type="similarity">
    <text evidence="1 5">Belongs to the CoaE family.</text>
</comment>
<dbReference type="UniPathway" id="UPA00241">
    <property type="reaction ID" value="UER00356"/>
</dbReference>
<keyword evidence="5 7" id="KW-0418">Kinase</keyword>
<keyword evidence="5 7" id="KW-0808">Transferase</keyword>
<dbReference type="GO" id="GO:0004140">
    <property type="term" value="F:dephospho-CoA kinase activity"/>
    <property type="evidence" value="ECO:0007669"/>
    <property type="project" value="UniProtKB-UniRule"/>
</dbReference>
<dbReference type="NCBIfam" id="TIGR00152">
    <property type="entry name" value="dephospho-CoA kinase"/>
    <property type="match status" value="1"/>
</dbReference>
<dbReference type="EMBL" id="UGOA01000001">
    <property type="protein sequence ID" value="STX42616.1"/>
    <property type="molecule type" value="Genomic_DNA"/>
</dbReference>
<dbReference type="EC" id="2.7.1.24" evidence="5 6"/>
<dbReference type="PANTHER" id="PTHR10695">
    <property type="entry name" value="DEPHOSPHO-COA KINASE-RELATED"/>
    <property type="match status" value="1"/>
</dbReference>
<keyword evidence="8" id="KW-1185">Reference proteome</keyword>
<keyword evidence="2 5" id="KW-0547">Nucleotide-binding</keyword>
<dbReference type="GO" id="GO:0005524">
    <property type="term" value="F:ATP binding"/>
    <property type="evidence" value="ECO:0007669"/>
    <property type="project" value="UniProtKB-UniRule"/>
</dbReference>
<keyword evidence="5" id="KW-0963">Cytoplasm</keyword>
<keyword evidence="3 5" id="KW-0067">ATP-binding</keyword>
<protein>
    <recommendedName>
        <fullName evidence="5 6">Dephospho-CoA kinase</fullName>
        <ecNumber evidence="5 6">2.7.1.24</ecNumber>
    </recommendedName>
    <alternativeName>
        <fullName evidence="5">Dephosphocoenzyme A kinase</fullName>
    </alternativeName>
</protein>
<comment type="pathway">
    <text evidence="5">Cofactor biosynthesis; coenzyme A biosynthesis; CoA from (R)-pantothenate: step 5/5.</text>
</comment>
<keyword evidence="4 5" id="KW-0173">Coenzyme A biosynthesis</keyword>
<evidence type="ECO:0000313" key="8">
    <source>
        <dbReference type="Proteomes" id="UP000254677"/>
    </source>
</evidence>
<organism evidence="7 8">
    <name type="scientific">Legionella donaldsonii</name>
    <dbReference type="NCBI Taxonomy" id="45060"/>
    <lineage>
        <taxon>Bacteria</taxon>
        <taxon>Pseudomonadati</taxon>
        <taxon>Pseudomonadota</taxon>
        <taxon>Gammaproteobacteria</taxon>
        <taxon>Legionellales</taxon>
        <taxon>Legionellaceae</taxon>
        <taxon>Legionella</taxon>
    </lineage>
</organism>
<reference evidence="7 8" key="1">
    <citation type="submission" date="2018-06" db="EMBL/GenBank/DDBJ databases">
        <authorList>
            <consortium name="Pathogen Informatics"/>
            <person name="Doyle S."/>
        </authorList>
    </citation>
    <scope>NUCLEOTIDE SEQUENCE [LARGE SCALE GENOMIC DNA]</scope>
    <source>
        <strain evidence="7 8">NCTC13292</strain>
    </source>
</reference>
<dbReference type="Pfam" id="PF01121">
    <property type="entry name" value="CoaE"/>
    <property type="match status" value="1"/>
</dbReference>
<dbReference type="InterPro" id="IPR001977">
    <property type="entry name" value="Depp_CoAkinase"/>
</dbReference>
<dbReference type="InterPro" id="IPR027417">
    <property type="entry name" value="P-loop_NTPase"/>
</dbReference>
<sequence>MYCVGLTGNIASGKSTVASFFKKRGLKVISADEIARKLTTPGQTALSKIANHFGNSVINNTGELDRTALREIIFTDPKQRLWLETLLHPLIRQEISNEIRTTNSPYCVIEIPLLKNRKDYPYLNRILLVLAEREQQIERVMRRDKSPRKQALQILATQANDLNRQGIADDIVVNDNSLTELEKKIENLHYQYLQFARQKPL</sequence>
<dbReference type="CDD" id="cd02022">
    <property type="entry name" value="DPCK"/>
    <property type="match status" value="1"/>
</dbReference>
<dbReference type="AlphaFoldDB" id="A0A378J5D5"/>
<dbReference type="GO" id="GO:0005737">
    <property type="term" value="C:cytoplasm"/>
    <property type="evidence" value="ECO:0007669"/>
    <property type="project" value="UniProtKB-SubCell"/>
</dbReference>
<dbReference type="Gene3D" id="3.40.50.300">
    <property type="entry name" value="P-loop containing nucleotide triphosphate hydrolases"/>
    <property type="match status" value="1"/>
</dbReference>
<evidence type="ECO:0000256" key="1">
    <source>
        <dbReference type="ARBA" id="ARBA00009018"/>
    </source>
</evidence>
<evidence type="ECO:0000256" key="4">
    <source>
        <dbReference type="ARBA" id="ARBA00022993"/>
    </source>
</evidence>
<evidence type="ECO:0000256" key="2">
    <source>
        <dbReference type="ARBA" id="ARBA00022741"/>
    </source>
</evidence>
<evidence type="ECO:0000256" key="3">
    <source>
        <dbReference type="ARBA" id="ARBA00022840"/>
    </source>
</evidence>
<gene>
    <name evidence="5 7" type="primary">coaE</name>
    <name evidence="7" type="ORF">NCTC13292_01680</name>
</gene>
<dbReference type="GO" id="GO:0015937">
    <property type="term" value="P:coenzyme A biosynthetic process"/>
    <property type="evidence" value="ECO:0007669"/>
    <property type="project" value="UniProtKB-UniRule"/>
</dbReference>
<dbReference type="HAMAP" id="MF_00376">
    <property type="entry name" value="Dephospho_CoA_kinase"/>
    <property type="match status" value="1"/>
</dbReference>
<evidence type="ECO:0000313" key="7">
    <source>
        <dbReference type="EMBL" id="STX42616.1"/>
    </source>
</evidence>
<feature type="binding site" evidence="5">
    <location>
        <begin position="11"/>
        <end position="16"/>
    </location>
    <ligand>
        <name>ATP</name>
        <dbReference type="ChEBI" id="CHEBI:30616"/>
    </ligand>
</feature>
<dbReference type="Proteomes" id="UP000254677">
    <property type="component" value="Unassembled WGS sequence"/>
</dbReference>
<comment type="subcellular location">
    <subcellularLocation>
        <location evidence="5">Cytoplasm</location>
    </subcellularLocation>
</comment>